<name>A0A0B0EPG6_9BACT</name>
<protein>
    <submittedName>
        <fullName evidence="1">Uncharacterized protein</fullName>
    </submittedName>
</protein>
<accession>A0A0B0EPG6</accession>
<gene>
    <name evidence="1" type="ORF">SCABRO_01230</name>
</gene>
<organism evidence="1 2">
    <name type="scientific">Candidatus Scalindua brodae</name>
    <dbReference type="NCBI Taxonomy" id="237368"/>
    <lineage>
        <taxon>Bacteria</taxon>
        <taxon>Pseudomonadati</taxon>
        <taxon>Planctomycetota</taxon>
        <taxon>Candidatus Brocadiia</taxon>
        <taxon>Candidatus Brocadiales</taxon>
        <taxon>Candidatus Scalinduaceae</taxon>
        <taxon>Candidatus Scalindua</taxon>
    </lineage>
</organism>
<dbReference type="AlphaFoldDB" id="A0A0B0EPG6"/>
<dbReference type="Proteomes" id="UP000030652">
    <property type="component" value="Unassembled WGS sequence"/>
</dbReference>
<evidence type="ECO:0000313" key="1">
    <source>
        <dbReference type="EMBL" id="KHE93023.1"/>
    </source>
</evidence>
<proteinExistence type="predicted"/>
<sequence length="212" mass="24152">MDRSQRVLNKVITMQGLPVKMGEEYVLFALLDQIGLDPSARHDNYVAYNITVNDKPVTKLFVKPGEVKMAALVISDEIEHCLPVGRTAVFSSYMPVLISLRNHQLLGVMDRIRGVSKDYFIFKRDQLLMITEDEFYFDHEGFRGTGNYAEYIVEGDQIVDLGGNFLGFAYKKNAIVRIDNLKGWHPILIHDMSAKQLANHISHVNKLNLLIQ</sequence>
<reference evidence="1 2" key="1">
    <citation type="submission" date="2014-10" db="EMBL/GenBank/DDBJ databases">
        <title>Draft genome of anammox bacterium scalindua brodae, obtained using differential coverage binning of sequence data from two enrichment reactors.</title>
        <authorList>
            <person name="Speth D.R."/>
            <person name="Russ L."/>
            <person name="Kartal B."/>
            <person name="Op den Camp H.J."/>
            <person name="Dutilh B.E."/>
            <person name="Jetten M.S."/>
        </authorList>
    </citation>
    <scope>NUCLEOTIDE SEQUENCE [LARGE SCALE GENOMIC DNA]</scope>
    <source>
        <strain evidence="1">RU1</strain>
    </source>
</reference>
<evidence type="ECO:0000313" key="2">
    <source>
        <dbReference type="Proteomes" id="UP000030652"/>
    </source>
</evidence>
<comment type="caution">
    <text evidence="1">The sequence shown here is derived from an EMBL/GenBank/DDBJ whole genome shotgun (WGS) entry which is preliminary data.</text>
</comment>
<dbReference type="EMBL" id="JRYO01000082">
    <property type="protein sequence ID" value="KHE93023.1"/>
    <property type="molecule type" value="Genomic_DNA"/>
</dbReference>